<evidence type="ECO:0000313" key="2">
    <source>
        <dbReference type="Proteomes" id="UP000694480"/>
    </source>
</evidence>
<comment type="caution">
    <text evidence="1">The sequence shown here is derived from an EMBL/GenBank/DDBJ whole genome shotgun (WGS) entry which is preliminary data.</text>
</comment>
<protein>
    <submittedName>
        <fullName evidence="1">Uncharacterized protein</fullName>
    </submittedName>
</protein>
<proteinExistence type="predicted"/>
<name>A0A931E8J0_9FLAO</name>
<organism evidence="1 2">
    <name type="scientific">Planobacterium oryzisoli</name>
    <dbReference type="NCBI Taxonomy" id="2771435"/>
    <lineage>
        <taxon>Bacteria</taxon>
        <taxon>Pseudomonadati</taxon>
        <taxon>Bacteroidota</taxon>
        <taxon>Flavobacteriia</taxon>
        <taxon>Flavobacteriales</taxon>
        <taxon>Weeksellaceae</taxon>
        <taxon>Chryseobacterium group</taxon>
        <taxon>Chryseobacterium</taxon>
    </lineage>
</organism>
<sequence length="358" mass="41873">MKRKLTYIELDTHAEISLSFYELSQHFEKIDVTFFLSEKILRQLNIYDNHSNLLVSEPRIVKSQLSASHHDMIVLGTVHRYFNVFNSIAKDYSTVALVHNRNFFEAGRWKLFTRVVSKDAVYRIKLLLLEGLLCLPSVRKNLRALYVLDKTLHQPSSGYHLLPLQYKMFDDESGTNDEFTIVVPGEVSQKRRDYIGLFEQISAFAKELQTNGNFLWDGKIYFRLQLVLLGRKDPKQQIQGFELLEKQIPIITFEEKVPQETFNHWMKRSHILWSPIQHRTTFFSITEWYGSTKVSGNIGDAIKYGKRAVFTLLNINSTDRLISELLFEQSKSYDKQEYEKSKVASELENVLLQFARSL</sequence>
<gene>
    <name evidence="1" type="ORF">IC612_08105</name>
</gene>
<keyword evidence="2" id="KW-1185">Reference proteome</keyword>
<dbReference type="Proteomes" id="UP000694480">
    <property type="component" value="Unassembled WGS sequence"/>
</dbReference>
<dbReference type="EMBL" id="JADKYY010000010">
    <property type="protein sequence ID" value="MBF5027756.1"/>
    <property type="molecule type" value="Genomic_DNA"/>
</dbReference>
<dbReference type="RefSeq" id="WP_194739682.1">
    <property type="nucleotide sequence ID" value="NZ_JADKYY010000010.1"/>
</dbReference>
<reference evidence="1" key="1">
    <citation type="submission" date="2020-11" db="EMBL/GenBank/DDBJ databases">
        <title>Genome seq and assembly of Planobacterium sp.</title>
        <authorList>
            <person name="Chhetri G."/>
        </authorList>
    </citation>
    <scope>NUCLEOTIDE SEQUENCE</scope>
    <source>
        <strain evidence="1">GCR5</strain>
    </source>
</reference>
<accession>A0A931E8J0</accession>
<evidence type="ECO:0000313" key="1">
    <source>
        <dbReference type="EMBL" id="MBF5027756.1"/>
    </source>
</evidence>
<dbReference type="AlphaFoldDB" id="A0A931E8J0"/>